<keyword evidence="4" id="KW-0444">Lipid biosynthesis</keyword>
<comment type="subcellular location">
    <subcellularLocation>
        <location evidence="1">Membrane</location>
    </subcellularLocation>
</comment>
<evidence type="ECO:0000256" key="2">
    <source>
        <dbReference type="ARBA" id="ARBA00005189"/>
    </source>
</evidence>
<keyword evidence="10" id="KW-0594">Phospholipid biosynthesis</keyword>
<evidence type="ECO:0000256" key="6">
    <source>
        <dbReference type="ARBA" id="ARBA00022692"/>
    </source>
</evidence>
<evidence type="ECO:0000256" key="13">
    <source>
        <dbReference type="ARBA" id="ARBA00025707"/>
    </source>
</evidence>
<dbReference type="SMART" id="SM00563">
    <property type="entry name" value="PlsC"/>
    <property type="match status" value="1"/>
</dbReference>
<dbReference type="InterPro" id="IPR045252">
    <property type="entry name" value="LPCAT1-like"/>
</dbReference>
<dbReference type="PANTHER" id="PTHR23063">
    <property type="entry name" value="PHOSPHOLIPID ACYLTRANSFERASE"/>
    <property type="match status" value="1"/>
</dbReference>
<comment type="pathway">
    <text evidence="2">Lipid metabolism.</text>
</comment>
<keyword evidence="5" id="KW-0808">Transferase</keyword>
<evidence type="ECO:0000256" key="4">
    <source>
        <dbReference type="ARBA" id="ARBA00022516"/>
    </source>
</evidence>
<dbReference type="GO" id="GO:0016747">
    <property type="term" value="F:acyltransferase activity, transferring groups other than amino-acyl groups"/>
    <property type="evidence" value="ECO:0007669"/>
    <property type="project" value="UniProtKB-ARBA"/>
</dbReference>
<evidence type="ECO:0000259" key="15">
    <source>
        <dbReference type="SMART" id="SM00563"/>
    </source>
</evidence>
<dbReference type="CDD" id="cd07991">
    <property type="entry name" value="LPLAT_LPCAT1-like"/>
    <property type="match status" value="1"/>
</dbReference>
<keyword evidence="9 14" id="KW-0472">Membrane</keyword>
<protein>
    <recommendedName>
        <fullName evidence="15">Phospholipid/glycerol acyltransferase domain-containing protein</fullName>
    </recommendedName>
</protein>
<evidence type="ECO:0000256" key="1">
    <source>
        <dbReference type="ARBA" id="ARBA00004370"/>
    </source>
</evidence>
<keyword evidence="6 14" id="KW-0812">Transmembrane</keyword>
<evidence type="ECO:0000313" key="17">
    <source>
        <dbReference type="Proteomes" id="UP001558652"/>
    </source>
</evidence>
<evidence type="ECO:0000313" key="16">
    <source>
        <dbReference type="EMBL" id="KAL1129227.1"/>
    </source>
</evidence>
<keyword evidence="17" id="KW-1185">Reference proteome</keyword>
<feature type="non-terminal residue" evidence="16">
    <location>
        <position position="1"/>
    </location>
</feature>
<reference evidence="16 17" key="1">
    <citation type="submission" date="2024-07" db="EMBL/GenBank/DDBJ databases">
        <title>Chromosome-level genome assembly of the water stick insect Ranatra chinensis (Heteroptera: Nepidae).</title>
        <authorList>
            <person name="Liu X."/>
        </authorList>
    </citation>
    <scope>NUCLEOTIDE SEQUENCE [LARGE SCALE GENOMIC DNA]</scope>
    <source>
        <strain evidence="16">Cailab_2021Rc</strain>
        <tissue evidence="16">Muscle</tissue>
    </source>
</reference>
<dbReference type="SUPFAM" id="SSF69593">
    <property type="entry name" value="Glycerol-3-phosphate (1)-acyltransferase"/>
    <property type="match status" value="1"/>
</dbReference>
<name>A0ABD0YDA1_9HEMI</name>
<dbReference type="InterPro" id="IPR002123">
    <property type="entry name" value="Plipid/glycerol_acylTrfase"/>
</dbReference>
<keyword evidence="11" id="KW-1208">Phospholipid metabolism</keyword>
<sequence>FQAGILTIVVLPLRLLVIVCLLVSAWLLACLGLIGLSEEELINKPISGWRRKVKEIIAWIMCRTYQAGGMKVTVKGKRAARKQAPILVIAPHSTFLDAGIVYVTGFPSIIVRKESGTNPWMGKLINYTQPVYVRREDPDSRQKTIQQIINRANSKEDWSQMLIFPEGTCTNRSCLITFKPGAFYPGVPVQPVLIRYPNKLDTVTWTWEGPGVLKLMWLTLVQPHSNCEIEFLPVYRPSKEEKRDPKLYARNVRKLMARHLGVPTLDYTYDDCKLVSRAKKLSFSKTSILLLAHQLRIKLGYGYNYYINIISYTKFITSFHMLS</sequence>
<evidence type="ECO:0000256" key="9">
    <source>
        <dbReference type="ARBA" id="ARBA00023136"/>
    </source>
</evidence>
<comment type="similarity">
    <text evidence="3">Belongs to the 1-acyl-sn-glycerol-3-phosphate acyltransferase family.</text>
</comment>
<evidence type="ECO:0000256" key="7">
    <source>
        <dbReference type="ARBA" id="ARBA00022989"/>
    </source>
</evidence>
<feature type="domain" description="Phospholipid/glycerol acyltransferase" evidence="15">
    <location>
        <begin position="86"/>
        <end position="197"/>
    </location>
</feature>
<comment type="caution">
    <text evidence="16">The sequence shown here is derived from an EMBL/GenBank/DDBJ whole genome shotgun (WGS) entry which is preliminary data.</text>
</comment>
<dbReference type="EMBL" id="JBFDAA010000009">
    <property type="protein sequence ID" value="KAL1129227.1"/>
    <property type="molecule type" value="Genomic_DNA"/>
</dbReference>
<accession>A0ABD0YDA1</accession>
<organism evidence="16 17">
    <name type="scientific">Ranatra chinensis</name>
    <dbReference type="NCBI Taxonomy" id="642074"/>
    <lineage>
        <taxon>Eukaryota</taxon>
        <taxon>Metazoa</taxon>
        <taxon>Ecdysozoa</taxon>
        <taxon>Arthropoda</taxon>
        <taxon>Hexapoda</taxon>
        <taxon>Insecta</taxon>
        <taxon>Pterygota</taxon>
        <taxon>Neoptera</taxon>
        <taxon>Paraneoptera</taxon>
        <taxon>Hemiptera</taxon>
        <taxon>Heteroptera</taxon>
        <taxon>Panheteroptera</taxon>
        <taxon>Nepomorpha</taxon>
        <taxon>Nepidae</taxon>
        <taxon>Ranatrinae</taxon>
        <taxon>Ranatra</taxon>
    </lineage>
</organism>
<evidence type="ECO:0000256" key="3">
    <source>
        <dbReference type="ARBA" id="ARBA00008655"/>
    </source>
</evidence>
<dbReference type="AlphaFoldDB" id="A0ABD0YDA1"/>
<evidence type="ECO:0000256" key="10">
    <source>
        <dbReference type="ARBA" id="ARBA00023209"/>
    </source>
</evidence>
<keyword evidence="7 14" id="KW-1133">Transmembrane helix</keyword>
<comment type="pathway">
    <text evidence="13">Phospholipid metabolism.</text>
</comment>
<dbReference type="Pfam" id="PF01553">
    <property type="entry name" value="Acyltransferase"/>
    <property type="match status" value="1"/>
</dbReference>
<feature type="transmembrane region" description="Helical" evidence="14">
    <location>
        <begin position="15"/>
        <end position="36"/>
    </location>
</feature>
<evidence type="ECO:0000256" key="12">
    <source>
        <dbReference type="ARBA" id="ARBA00023315"/>
    </source>
</evidence>
<keyword evidence="12" id="KW-0012">Acyltransferase</keyword>
<evidence type="ECO:0000256" key="8">
    <source>
        <dbReference type="ARBA" id="ARBA00023098"/>
    </source>
</evidence>
<evidence type="ECO:0000256" key="11">
    <source>
        <dbReference type="ARBA" id="ARBA00023264"/>
    </source>
</evidence>
<gene>
    <name evidence="16" type="ORF">AAG570_013756</name>
</gene>
<dbReference type="PANTHER" id="PTHR23063:SF52">
    <property type="entry name" value="LYSOPHOSPHATIDYLCHOLINE ACYLTRANSFERASE"/>
    <property type="match status" value="1"/>
</dbReference>
<evidence type="ECO:0000256" key="14">
    <source>
        <dbReference type="SAM" id="Phobius"/>
    </source>
</evidence>
<dbReference type="GO" id="GO:0008654">
    <property type="term" value="P:phospholipid biosynthetic process"/>
    <property type="evidence" value="ECO:0007669"/>
    <property type="project" value="UniProtKB-KW"/>
</dbReference>
<evidence type="ECO:0000256" key="5">
    <source>
        <dbReference type="ARBA" id="ARBA00022679"/>
    </source>
</evidence>
<dbReference type="GO" id="GO:0016020">
    <property type="term" value="C:membrane"/>
    <property type="evidence" value="ECO:0007669"/>
    <property type="project" value="UniProtKB-SubCell"/>
</dbReference>
<keyword evidence="8" id="KW-0443">Lipid metabolism</keyword>
<proteinExistence type="inferred from homology"/>
<dbReference type="Proteomes" id="UP001558652">
    <property type="component" value="Unassembled WGS sequence"/>
</dbReference>